<dbReference type="Gene3D" id="3.10.490.10">
    <property type="entry name" value="Gamma-glutamyl cyclotransferase-like"/>
    <property type="match status" value="1"/>
</dbReference>
<proteinExistence type="predicted"/>
<dbReference type="OrthoDB" id="141582at2"/>
<dbReference type="Pfam" id="PF13772">
    <property type="entry name" value="AIG2_2"/>
    <property type="match status" value="1"/>
</dbReference>
<feature type="binding site" evidence="3">
    <location>
        <position position="116"/>
    </location>
    <ligand>
        <name>substrate</name>
    </ligand>
</feature>
<dbReference type="SUPFAM" id="SSF110857">
    <property type="entry name" value="Gamma-glutamyl cyclotransferase-like"/>
    <property type="match status" value="1"/>
</dbReference>
<dbReference type="PANTHER" id="PTHR12935">
    <property type="entry name" value="GAMMA-GLUTAMYLCYCLOTRANSFERASE"/>
    <property type="match status" value="1"/>
</dbReference>
<name>A0A7I7NFM9_9MYCO</name>
<reference evidence="4 5" key="1">
    <citation type="journal article" date="2019" name="Emerg. Microbes Infect.">
        <title>Comprehensive subspecies identification of 175 nontuberculous mycobacteria species based on 7547 genomic profiles.</title>
        <authorList>
            <person name="Matsumoto Y."/>
            <person name="Kinjo T."/>
            <person name="Motooka D."/>
            <person name="Nabeya D."/>
            <person name="Jung N."/>
            <person name="Uechi K."/>
            <person name="Horii T."/>
            <person name="Iida T."/>
            <person name="Fujita J."/>
            <person name="Nakamura S."/>
        </authorList>
    </citation>
    <scope>NUCLEOTIDE SEQUENCE [LARGE SCALE GENOMIC DNA]</scope>
    <source>
        <strain evidence="4 5">JCM 15657</strain>
    </source>
</reference>
<evidence type="ECO:0000313" key="5">
    <source>
        <dbReference type="Proteomes" id="UP000466396"/>
    </source>
</evidence>
<dbReference type="KEGG" id="mlj:MLAC_04270"/>
<dbReference type="Proteomes" id="UP000466396">
    <property type="component" value="Chromosome"/>
</dbReference>
<keyword evidence="1" id="KW-0456">Lyase</keyword>
<feature type="active site" description="Proton acceptor" evidence="2">
    <location>
        <position position="77"/>
    </location>
</feature>
<dbReference type="GO" id="GO:0003839">
    <property type="term" value="F:gamma-glutamylcyclotransferase activity"/>
    <property type="evidence" value="ECO:0007669"/>
    <property type="project" value="InterPro"/>
</dbReference>
<dbReference type="InterPro" id="IPR013024">
    <property type="entry name" value="GGCT-like"/>
</dbReference>
<protein>
    <recommendedName>
        <fullName evidence="6">Gamma-glutamylcyclotransferase</fullName>
    </recommendedName>
</protein>
<evidence type="ECO:0000313" key="4">
    <source>
        <dbReference type="EMBL" id="BBX95133.1"/>
    </source>
</evidence>
<gene>
    <name evidence="4" type="ORF">MLAC_04270</name>
</gene>
<dbReference type="AlphaFoldDB" id="A0A7I7NFM9"/>
<organism evidence="4 5">
    <name type="scientific">Mycobacterium lacus</name>
    <dbReference type="NCBI Taxonomy" id="169765"/>
    <lineage>
        <taxon>Bacteria</taxon>
        <taxon>Bacillati</taxon>
        <taxon>Actinomycetota</taxon>
        <taxon>Actinomycetes</taxon>
        <taxon>Mycobacteriales</taxon>
        <taxon>Mycobacteriaceae</taxon>
        <taxon>Mycobacterium</taxon>
    </lineage>
</organism>
<sequence>MPARWHPYFAYGSNLCVQQMAARCPDATDPRPAVLSDHGWLINQRGVATVEESARSRVHGVLWRVSDHDLASLDRAEGVPMRYRRDRLTVHTDAGPSPAWVYIDHRVTPGPPRPGYLPRVIDGAIHHGLPQRWIDFLHRWEPAHWPRPSSVLSSYGPAPQSISALLSEPAVVEVGGGWKQMTDVIAERPAEATARSWQVSSDR</sequence>
<dbReference type="InterPro" id="IPR017939">
    <property type="entry name" value="G-Glutamylcylcotransferase"/>
</dbReference>
<feature type="binding site" evidence="3">
    <location>
        <begin position="8"/>
        <end position="13"/>
    </location>
    <ligand>
        <name>substrate</name>
    </ligand>
</feature>
<evidence type="ECO:0000256" key="2">
    <source>
        <dbReference type="PIRSR" id="PIRSR617939-1"/>
    </source>
</evidence>
<evidence type="ECO:0000256" key="1">
    <source>
        <dbReference type="ARBA" id="ARBA00023239"/>
    </source>
</evidence>
<evidence type="ECO:0008006" key="6">
    <source>
        <dbReference type="Google" id="ProtNLM"/>
    </source>
</evidence>
<evidence type="ECO:0000256" key="3">
    <source>
        <dbReference type="PIRSR" id="PIRSR617939-2"/>
    </source>
</evidence>
<dbReference type="InterPro" id="IPR036568">
    <property type="entry name" value="GGCT-like_sf"/>
</dbReference>
<keyword evidence="5" id="KW-1185">Reference proteome</keyword>
<dbReference type="CDD" id="cd06661">
    <property type="entry name" value="GGCT_like"/>
    <property type="match status" value="1"/>
</dbReference>
<accession>A0A7I7NFM9</accession>
<dbReference type="PANTHER" id="PTHR12935:SF0">
    <property type="entry name" value="GAMMA-GLUTAMYLCYCLOTRANSFERASE"/>
    <property type="match status" value="1"/>
</dbReference>
<dbReference type="EMBL" id="AP022581">
    <property type="protein sequence ID" value="BBX95133.1"/>
    <property type="molecule type" value="Genomic_DNA"/>
</dbReference>